<evidence type="ECO:0000313" key="2">
    <source>
        <dbReference type="Proteomes" id="UP000018144"/>
    </source>
</evidence>
<dbReference type="EMBL" id="HF935203">
    <property type="protein sequence ID" value="CCX04425.1"/>
    <property type="molecule type" value="Genomic_DNA"/>
</dbReference>
<accession>U4L309</accession>
<name>U4L309_PYROM</name>
<gene>
    <name evidence="1" type="ORF">PCON_02041</name>
</gene>
<dbReference type="AlphaFoldDB" id="U4L309"/>
<evidence type="ECO:0000313" key="1">
    <source>
        <dbReference type="EMBL" id="CCX04425.1"/>
    </source>
</evidence>
<reference evidence="1 2" key="1">
    <citation type="journal article" date="2013" name="PLoS Genet.">
        <title>The genome and development-dependent transcriptomes of Pyronema confluens: a window into fungal evolution.</title>
        <authorList>
            <person name="Traeger S."/>
            <person name="Altegoer F."/>
            <person name="Freitag M."/>
            <person name="Gabaldon T."/>
            <person name="Kempken F."/>
            <person name="Kumar A."/>
            <person name="Marcet-Houben M."/>
            <person name="Poggeler S."/>
            <person name="Stajich J.E."/>
            <person name="Nowrousian M."/>
        </authorList>
    </citation>
    <scope>NUCLEOTIDE SEQUENCE [LARGE SCALE GENOMIC DNA]</scope>
    <source>
        <strain evidence="2">CBS 100304</strain>
        <tissue evidence="1">Vegetative mycelium</tissue>
    </source>
</reference>
<proteinExistence type="predicted"/>
<keyword evidence="2" id="KW-1185">Reference proteome</keyword>
<sequence length="63" mass="6929">MLASGASELQVAQGRLAFVVGLANMLAGYQPDQLAYWRYVCIHHLIVLLQNFSPSRIKSHACA</sequence>
<dbReference type="Proteomes" id="UP000018144">
    <property type="component" value="Unassembled WGS sequence"/>
</dbReference>
<organism evidence="1 2">
    <name type="scientific">Pyronema omphalodes (strain CBS 100304)</name>
    <name type="common">Pyronema confluens</name>
    <dbReference type="NCBI Taxonomy" id="1076935"/>
    <lineage>
        <taxon>Eukaryota</taxon>
        <taxon>Fungi</taxon>
        <taxon>Dikarya</taxon>
        <taxon>Ascomycota</taxon>
        <taxon>Pezizomycotina</taxon>
        <taxon>Pezizomycetes</taxon>
        <taxon>Pezizales</taxon>
        <taxon>Pyronemataceae</taxon>
        <taxon>Pyronema</taxon>
    </lineage>
</organism>
<protein>
    <submittedName>
        <fullName evidence="1">Uncharacterized protein</fullName>
    </submittedName>
</protein>